<dbReference type="Proteomes" id="UP000593765">
    <property type="component" value="Chromosome"/>
</dbReference>
<organism evidence="8 9">
    <name type="scientific">Humisphaera borealis</name>
    <dbReference type="NCBI Taxonomy" id="2807512"/>
    <lineage>
        <taxon>Bacteria</taxon>
        <taxon>Pseudomonadati</taxon>
        <taxon>Planctomycetota</taxon>
        <taxon>Phycisphaerae</taxon>
        <taxon>Tepidisphaerales</taxon>
        <taxon>Tepidisphaeraceae</taxon>
        <taxon>Humisphaera</taxon>
    </lineage>
</organism>
<evidence type="ECO:0000313" key="8">
    <source>
        <dbReference type="EMBL" id="QOV89571.1"/>
    </source>
</evidence>
<keyword evidence="9" id="KW-1185">Reference proteome</keyword>
<dbReference type="Pfam" id="PF07624">
    <property type="entry name" value="PSD2"/>
    <property type="match status" value="1"/>
</dbReference>
<feature type="domain" description="DUF1585" evidence="2">
    <location>
        <begin position="791"/>
        <end position="862"/>
    </location>
</feature>
<dbReference type="InterPro" id="IPR013036">
    <property type="entry name" value="DUF1587"/>
</dbReference>
<feature type="domain" description="DUF1588" evidence="4">
    <location>
        <begin position="657"/>
        <end position="753"/>
    </location>
</feature>
<dbReference type="Pfam" id="PF07631">
    <property type="entry name" value="PSD4"/>
    <property type="match status" value="1"/>
</dbReference>
<feature type="signal peptide" evidence="1">
    <location>
        <begin position="1"/>
        <end position="22"/>
    </location>
</feature>
<dbReference type="EMBL" id="CP063458">
    <property type="protein sequence ID" value="QOV89571.1"/>
    <property type="molecule type" value="Genomic_DNA"/>
</dbReference>
<feature type="domain" description="Cytochrome C Planctomycete-type" evidence="6">
    <location>
        <begin position="34"/>
        <end position="80"/>
    </location>
</feature>
<dbReference type="KEGG" id="hbs:IPV69_25825"/>
<evidence type="ECO:0000259" key="5">
    <source>
        <dbReference type="Pfam" id="PF07631"/>
    </source>
</evidence>
<dbReference type="InterPro" id="IPR011429">
    <property type="entry name" value="Cyt_c_Planctomycete-type"/>
</dbReference>
<evidence type="ECO:0000259" key="2">
    <source>
        <dbReference type="Pfam" id="PF07624"/>
    </source>
</evidence>
<evidence type="ECO:0000313" key="9">
    <source>
        <dbReference type="Proteomes" id="UP000593765"/>
    </source>
</evidence>
<dbReference type="InterPro" id="IPR013042">
    <property type="entry name" value="DUF1592"/>
</dbReference>
<dbReference type="AlphaFoldDB" id="A0A7M2WXP8"/>
<feature type="domain" description="DUF1587" evidence="3">
    <location>
        <begin position="118"/>
        <end position="183"/>
    </location>
</feature>
<evidence type="ECO:0000256" key="1">
    <source>
        <dbReference type="SAM" id="SignalP"/>
    </source>
</evidence>
<protein>
    <submittedName>
        <fullName evidence="8">DUF1592 domain-containing protein</fullName>
    </submittedName>
</protein>
<evidence type="ECO:0000259" key="3">
    <source>
        <dbReference type="Pfam" id="PF07626"/>
    </source>
</evidence>
<dbReference type="InterPro" id="IPR013043">
    <property type="entry name" value="DUF1595"/>
</dbReference>
<gene>
    <name evidence="8" type="ORF">IPV69_25825</name>
</gene>
<evidence type="ECO:0000259" key="4">
    <source>
        <dbReference type="Pfam" id="PF07627"/>
    </source>
</evidence>
<dbReference type="Pfam" id="PF07626">
    <property type="entry name" value="PSD3"/>
    <property type="match status" value="1"/>
</dbReference>
<dbReference type="Pfam" id="PF07637">
    <property type="entry name" value="PSD5"/>
    <property type="match status" value="1"/>
</dbReference>
<reference evidence="8 9" key="1">
    <citation type="submission" date="2020-10" db="EMBL/GenBank/DDBJ databases">
        <title>Wide distribution of Phycisphaera-like planctomycetes from WD2101 soil group in peatlands and genome analysis of the first cultivated representative.</title>
        <authorList>
            <person name="Dedysh S.N."/>
            <person name="Beletsky A.V."/>
            <person name="Ivanova A."/>
            <person name="Kulichevskaya I.S."/>
            <person name="Suzina N.E."/>
            <person name="Philippov D.A."/>
            <person name="Rakitin A.L."/>
            <person name="Mardanov A.V."/>
            <person name="Ravin N.V."/>
        </authorList>
    </citation>
    <scope>NUCLEOTIDE SEQUENCE [LARGE SCALE GENOMIC DNA]</scope>
    <source>
        <strain evidence="8 9">M1803</strain>
    </source>
</reference>
<accession>A0A7M2WXP8</accession>
<evidence type="ECO:0000259" key="7">
    <source>
        <dbReference type="Pfam" id="PF07637"/>
    </source>
</evidence>
<sequence length="865" mass="96188">MRYLSPILALLLAARLTPSATAAPPPAAFLEQHCYSCHDGDAKKGGIDLTALKLQLDDRDAFQTWVKVHDAVANGDMPPKKKPRPSEADSSRFLADLDKALVAADESRIARQGRATFRRLTRVEYENAVRDLLDLPHLEIKEILPADGSRHGFDKVGEALDLSHVQLARYLEAADRALDAAIATRVTPPPVVKRRIYPTESFKFHMNLKLGSAILLKDGQPDPIWPVAKEKHDAPDMATIKSPDFFKLKQSVALLTPNLEGWLKSMTFAPMFAGKYRLRLSTWSFHWNAGKIEPLPAPQAVRLYVHPRTLGYFDAPSLAPTVHEITPWLEMGDEVIFDPASFFWTGLQIHQRKGGGGLHVGPAVVVDWMEVEGPLYEQWPPESHRRLFGDLPLKPFDAATGLKPPTHAAPVQKLGYGWPKPWEIPPGDSKPQPLVTVASPAPLEDAKRLLANFLPRAFRRDVSDAEIMRYVGLVQQRLEKKDCFELAMRHAYKAALTSTQFLFRKEAPGTLDDLALATRLSFWLWNSTPDAQLLSLAKQNQLHEPETLHAQVERLLSDPRSDRFITEFLDQWLKLRDIDATDPDQALYPEYHLYLKESMLAESRAFFRELIAKDLPAVNIVASDFAMLNQRLAGHYGIKDVVGNAIRRVPLPPDSHRGGFLTQASVLKVTANGTVSSPVVRGVFVTERLLGRPIPPVPPGVAAIDPDTRGATTIREQLAKHRTDASCAACHLKMDPPGLALESYDVIGGYRDRYRSLDKGTSGGFKFPDGQGVRYKAGPPVDASGETAQAEPFQNFADFQRLTVAKPETVARAFAAQMITYATGAEPGYADRREVDRILSETKAQQYGIRSLVHAVSQSRLFQHK</sequence>
<feature type="domain" description="DUF1592" evidence="5">
    <location>
        <begin position="511"/>
        <end position="638"/>
    </location>
</feature>
<feature type="domain" description="DUF1595" evidence="7">
    <location>
        <begin position="446"/>
        <end position="506"/>
    </location>
</feature>
<proteinExistence type="predicted"/>
<evidence type="ECO:0000259" key="6">
    <source>
        <dbReference type="Pfam" id="PF07635"/>
    </source>
</evidence>
<dbReference type="Pfam" id="PF07627">
    <property type="entry name" value="PSCyt3"/>
    <property type="match status" value="1"/>
</dbReference>
<dbReference type="InterPro" id="IPR011478">
    <property type="entry name" value="DUF1585"/>
</dbReference>
<dbReference type="InterPro" id="IPR013039">
    <property type="entry name" value="DUF1588"/>
</dbReference>
<keyword evidence="1" id="KW-0732">Signal</keyword>
<dbReference type="Pfam" id="PF07635">
    <property type="entry name" value="PSCyt1"/>
    <property type="match status" value="1"/>
</dbReference>
<feature type="chain" id="PRO_5033998885" evidence="1">
    <location>
        <begin position="23"/>
        <end position="865"/>
    </location>
</feature>
<name>A0A7M2WXP8_9BACT</name>